<keyword evidence="3" id="KW-1185">Reference proteome</keyword>
<name>A0A6S7HXJ0_PARCT</name>
<dbReference type="InterPro" id="IPR026624">
    <property type="entry name" value="CECR6"/>
</dbReference>
<accession>A0A6S7HXJ0</accession>
<evidence type="ECO:0000313" key="3">
    <source>
        <dbReference type="Proteomes" id="UP001152795"/>
    </source>
</evidence>
<reference evidence="2" key="1">
    <citation type="submission" date="2020-04" db="EMBL/GenBank/DDBJ databases">
        <authorList>
            <person name="Alioto T."/>
            <person name="Alioto T."/>
            <person name="Gomez Garrido J."/>
        </authorList>
    </citation>
    <scope>NUCLEOTIDE SEQUENCE</scope>
    <source>
        <strain evidence="2">A484AB</strain>
    </source>
</reference>
<proteinExistence type="inferred from homology"/>
<dbReference type="Pfam" id="PF14997">
    <property type="entry name" value="CECR6_TMEM121"/>
    <property type="match status" value="1"/>
</dbReference>
<dbReference type="InterPro" id="IPR032776">
    <property type="entry name" value="CECR6/TMEM121"/>
</dbReference>
<protein>
    <submittedName>
        <fullName evidence="2">Uncharacterized protein</fullName>
    </submittedName>
</protein>
<gene>
    <name evidence="2" type="ORF">PACLA_8A025277</name>
</gene>
<organism evidence="2 3">
    <name type="scientific">Paramuricea clavata</name>
    <name type="common">Red gorgonian</name>
    <name type="synonym">Violescent sea-whip</name>
    <dbReference type="NCBI Taxonomy" id="317549"/>
    <lineage>
        <taxon>Eukaryota</taxon>
        <taxon>Metazoa</taxon>
        <taxon>Cnidaria</taxon>
        <taxon>Anthozoa</taxon>
        <taxon>Octocorallia</taxon>
        <taxon>Malacalcyonacea</taxon>
        <taxon>Plexauridae</taxon>
        <taxon>Paramuricea</taxon>
    </lineage>
</organism>
<comment type="caution">
    <text evidence="2">The sequence shown here is derived from an EMBL/GenBank/DDBJ whole genome shotgun (WGS) entry which is preliminary data.</text>
</comment>
<dbReference type="OrthoDB" id="5963274at2759"/>
<dbReference type="PANTHER" id="PTHR47399">
    <property type="entry name" value="TRANSMEMBRANE PROTEIN 121B"/>
    <property type="match status" value="1"/>
</dbReference>
<dbReference type="PANTHER" id="PTHR47399:SF1">
    <property type="entry name" value="TRANSMEMBRANE PROTEIN 121B"/>
    <property type="match status" value="1"/>
</dbReference>
<dbReference type="AlphaFoldDB" id="A0A6S7HXJ0"/>
<sequence length="276" mass="31456">MARLGCLVWSGLVLFGALYIFQALALTSYMVRNIDTAYWVFIPLFLPALIFLSCFGCFLPKVMHEKAVRYVWFVWFLYTIVLVPAVAIIFTKAVPELSTSDTFGPNVLKTMLCITPVLLILLLNVTISPPNRRFIERVSTSTALDLFDSIEMLAIILEQKQFKEGSFELDSSIETAIIVFVCISLFISPFALFQNKVRYGEVTVRKKTMLVRTSIQVFLVNLTFLVMRFIVWFHYDYDASIFITKNIISIVISGIEISSVFGYFNCGIDNNETFNV</sequence>
<comment type="similarity">
    <text evidence="1">Belongs to the TMEM121 family.</text>
</comment>
<dbReference type="Proteomes" id="UP001152795">
    <property type="component" value="Unassembled WGS sequence"/>
</dbReference>
<evidence type="ECO:0000256" key="1">
    <source>
        <dbReference type="ARBA" id="ARBA00007711"/>
    </source>
</evidence>
<evidence type="ECO:0000313" key="2">
    <source>
        <dbReference type="EMBL" id="CAB3999491.1"/>
    </source>
</evidence>
<dbReference type="EMBL" id="CACRXK020003600">
    <property type="protein sequence ID" value="CAB3999491.1"/>
    <property type="molecule type" value="Genomic_DNA"/>
</dbReference>